<gene>
    <name evidence="3" type="ORF">VP1G_09641</name>
</gene>
<dbReference type="STRING" id="694573.A0A194VF60"/>
<dbReference type="Proteomes" id="UP000078576">
    <property type="component" value="Unassembled WGS sequence"/>
</dbReference>
<accession>A0A194VF60</accession>
<keyword evidence="2" id="KW-0408">Iron</keyword>
<evidence type="ECO:0000313" key="3">
    <source>
        <dbReference type="EMBL" id="KUI62523.1"/>
    </source>
</evidence>
<reference evidence="4" key="1">
    <citation type="submission" date="2014-12" db="EMBL/GenBank/DDBJ databases">
        <title>Genome Sequence of Valsa Canker Pathogens Uncovers a Specific Adaption of Colonization on Woody Bark.</title>
        <authorList>
            <person name="Yin Z."/>
            <person name="Liu H."/>
            <person name="Gao X."/>
            <person name="Li Z."/>
            <person name="Song N."/>
            <person name="Ke X."/>
            <person name="Dai Q."/>
            <person name="Wu Y."/>
            <person name="Sun Y."/>
            <person name="Xu J.-R."/>
            <person name="Kang Z.K."/>
            <person name="Wang L."/>
            <person name="Huang L."/>
        </authorList>
    </citation>
    <scope>NUCLEOTIDE SEQUENCE [LARGE SCALE GENOMIC DNA]</scope>
    <source>
        <strain evidence="4">SXYL134</strain>
    </source>
</reference>
<sequence length="427" mass="45264">MAEIAAGALVAEQVVATGLEAAAAASIARPTQPLKASLTQIATSPAGDSSPADNMMDSLALARSHHTVTVIGDKAYIFGGEQSNGRLCNTDVHAISLPSDTKPAAEYACYPAFPVKETTTGELLVPSPRRGHAACARGKYVLVHGGSDENGTPIDEDACIWLWDSETLAWGKVHAVTQIGKTLAPREGHSIFIQEKQDLLVLHGGGTGSANTGDTWLYDFNAVAWTQLPSCPVGPASSSFVNNTLYSISTESNVGGSIHFLNLGSNETDRSRPDALKWEKVDFPANPLAAGPKARVGSDLVPISTGYGRSYLVYLLGGSEQHGNGTKEQPYYSDIWSLQLPSQGFTLTTVKDTIRDKLPGHVESGAFSWAEVELVPTEQVEHEGKVHPGPRGFFGAASCLGAKGVVFWGGVNAKGEREADGWLLRIR</sequence>
<dbReference type="PANTHER" id="PTHR47435">
    <property type="entry name" value="KELCH REPEAT PROTEIN (AFU_ORTHOLOGUE AFUA_5G12780)"/>
    <property type="match status" value="1"/>
</dbReference>
<dbReference type="SUPFAM" id="SSF117281">
    <property type="entry name" value="Kelch motif"/>
    <property type="match status" value="1"/>
</dbReference>
<keyword evidence="4" id="KW-1185">Reference proteome</keyword>
<dbReference type="GO" id="GO:0019760">
    <property type="term" value="P:glucosinolate metabolic process"/>
    <property type="evidence" value="ECO:0007669"/>
    <property type="project" value="UniProtKB-ARBA"/>
</dbReference>
<evidence type="ECO:0000256" key="2">
    <source>
        <dbReference type="ARBA" id="ARBA00023004"/>
    </source>
</evidence>
<name>A0A194VF60_CYTMA</name>
<dbReference type="OrthoDB" id="10250130at2759"/>
<organism evidence="3 4">
    <name type="scientific">Cytospora mali</name>
    <name type="common">Apple Valsa canker fungus</name>
    <name type="synonym">Valsa mali</name>
    <dbReference type="NCBI Taxonomy" id="578113"/>
    <lineage>
        <taxon>Eukaryota</taxon>
        <taxon>Fungi</taxon>
        <taxon>Dikarya</taxon>
        <taxon>Ascomycota</taxon>
        <taxon>Pezizomycotina</taxon>
        <taxon>Sordariomycetes</taxon>
        <taxon>Sordariomycetidae</taxon>
        <taxon>Diaporthales</taxon>
        <taxon>Cytosporaceae</taxon>
        <taxon>Cytospora</taxon>
    </lineage>
</organism>
<dbReference type="PANTHER" id="PTHR47435:SF10">
    <property type="entry name" value="TIP ELONGATION ABERRANT PROTEIN 3"/>
    <property type="match status" value="1"/>
</dbReference>
<dbReference type="AlphaFoldDB" id="A0A194VF60"/>
<evidence type="ECO:0000313" key="4">
    <source>
        <dbReference type="Proteomes" id="UP000078576"/>
    </source>
</evidence>
<proteinExistence type="predicted"/>
<dbReference type="EMBL" id="KN714817">
    <property type="protein sequence ID" value="KUI62523.1"/>
    <property type="molecule type" value="Genomic_DNA"/>
</dbReference>
<evidence type="ECO:0000256" key="1">
    <source>
        <dbReference type="ARBA" id="ARBA00022737"/>
    </source>
</evidence>
<dbReference type="Gene3D" id="2.120.10.80">
    <property type="entry name" value="Kelch-type beta propeller"/>
    <property type="match status" value="1"/>
</dbReference>
<dbReference type="Pfam" id="PF24681">
    <property type="entry name" value="Kelch_KLHDC2_KLHL20_DRC7"/>
    <property type="match status" value="1"/>
</dbReference>
<dbReference type="InterPro" id="IPR015915">
    <property type="entry name" value="Kelch-typ_b-propeller"/>
</dbReference>
<keyword evidence="1" id="KW-0677">Repeat</keyword>
<protein>
    <submittedName>
        <fullName evidence="3">Tip elongation aberrant protein 3</fullName>
    </submittedName>
</protein>